<dbReference type="PRINTS" id="PR00598">
    <property type="entry name" value="HTHMARR"/>
</dbReference>
<dbReference type="KEGG" id="pns:A9D12_10280"/>
<dbReference type="GO" id="GO:0003677">
    <property type="term" value="F:DNA binding"/>
    <property type="evidence" value="ECO:0007669"/>
    <property type="project" value="UniProtKB-KW"/>
</dbReference>
<protein>
    <recommendedName>
        <fullName evidence="4">HTH marR-type domain-containing protein</fullName>
    </recommendedName>
</protein>
<organism evidence="5 6">
    <name type="scientific">Erythrobacter neustonensis</name>
    <dbReference type="NCBI Taxonomy" id="1112"/>
    <lineage>
        <taxon>Bacteria</taxon>
        <taxon>Pseudomonadati</taxon>
        <taxon>Pseudomonadota</taxon>
        <taxon>Alphaproteobacteria</taxon>
        <taxon>Sphingomonadales</taxon>
        <taxon>Erythrobacteraceae</taxon>
        <taxon>Erythrobacter/Porphyrobacter group</taxon>
        <taxon>Erythrobacter</taxon>
    </lineage>
</organism>
<dbReference type="STRING" id="1112.A9D12_10280"/>
<proteinExistence type="predicted"/>
<dbReference type="AlphaFoldDB" id="A0A192D5H1"/>
<dbReference type="InterPro" id="IPR000835">
    <property type="entry name" value="HTH_MarR-typ"/>
</dbReference>
<keyword evidence="3" id="KW-0804">Transcription</keyword>
<dbReference type="InterPro" id="IPR036388">
    <property type="entry name" value="WH-like_DNA-bd_sf"/>
</dbReference>
<evidence type="ECO:0000256" key="2">
    <source>
        <dbReference type="ARBA" id="ARBA00023125"/>
    </source>
</evidence>
<reference evidence="5 6" key="1">
    <citation type="submission" date="2016-05" db="EMBL/GenBank/DDBJ databases">
        <title>Compelete Genome Sequence of Bacteriochlorophyll-Synthesizing Bacterium Porphyrobacter neustonensis DSM 9434.</title>
        <authorList>
            <person name="Shi X.-L."/>
            <person name="Wu Y.-H."/>
            <person name="Cheng H."/>
            <person name="Xu L."/>
            <person name="Zhang X.-Q."/>
            <person name="Wang C.-S."/>
            <person name="Xu X.-W."/>
        </authorList>
    </citation>
    <scope>NUCLEOTIDE SEQUENCE [LARGE SCALE GENOMIC DNA]</scope>
    <source>
        <strain evidence="5 6">DSM 9434</strain>
    </source>
</reference>
<keyword evidence="2" id="KW-0238">DNA-binding</keyword>
<evidence type="ECO:0000256" key="3">
    <source>
        <dbReference type="ARBA" id="ARBA00023163"/>
    </source>
</evidence>
<dbReference type="Pfam" id="PF01047">
    <property type="entry name" value="MarR"/>
    <property type="match status" value="1"/>
</dbReference>
<dbReference type="SUPFAM" id="SSF46785">
    <property type="entry name" value="Winged helix' DNA-binding domain"/>
    <property type="match status" value="1"/>
</dbReference>
<evidence type="ECO:0000313" key="5">
    <source>
        <dbReference type="EMBL" id="ANK13266.1"/>
    </source>
</evidence>
<dbReference type="PROSITE" id="PS50995">
    <property type="entry name" value="HTH_MARR_2"/>
    <property type="match status" value="1"/>
</dbReference>
<name>A0A192D5H1_9SPHN</name>
<keyword evidence="6" id="KW-1185">Reference proteome</keyword>
<dbReference type="EMBL" id="CP016033">
    <property type="protein sequence ID" value="ANK13266.1"/>
    <property type="molecule type" value="Genomic_DNA"/>
</dbReference>
<gene>
    <name evidence="5" type="ORF">A9D12_10280</name>
</gene>
<dbReference type="Proteomes" id="UP000078263">
    <property type="component" value="Chromosome"/>
</dbReference>
<evidence type="ECO:0000313" key="6">
    <source>
        <dbReference type="Proteomes" id="UP000078263"/>
    </source>
</evidence>
<keyword evidence="1" id="KW-0805">Transcription regulation</keyword>
<dbReference type="InterPro" id="IPR023187">
    <property type="entry name" value="Tscrpt_reg_MarR-type_CS"/>
</dbReference>
<accession>A0A192D5H1</accession>
<feature type="domain" description="HTH marR-type" evidence="4">
    <location>
        <begin position="1"/>
        <end position="75"/>
    </location>
</feature>
<evidence type="ECO:0000256" key="1">
    <source>
        <dbReference type="ARBA" id="ARBA00023015"/>
    </source>
</evidence>
<evidence type="ECO:0000259" key="4">
    <source>
        <dbReference type="PROSITE" id="PS50995"/>
    </source>
</evidence>
<dbReference type="PROSITE" id="PS01117">
    <property type="entry name" value="HTH_MARR_1"/>
    <property type="match status" value="1"/>
</dbReference>
<sequence length="75" mass="8576">MLLDLYVSEFRQRPVATTSACIAADVPASTALRWLDLLEQRSLIERYDSDQDRRVKFIRLTGDGRQALEAILSSY</sequence>
<dbReference type="InterPro" id="IPR036390">
    <property type="entry name" value="WH_DNA-bd_sf"/>
</dbReference>
<dbReference type="Gene3D" id="1.10.10.10">
    <property type="entry name" value="Winged helix-like DNA-binding domain superfamily/Winged helix DNA-binding domain"/>
    <property type="match status" value="1"/>
</dbReference>
<dbReference type="GO" id="GO:0003700">
    <property type="term" value="F:DNA-binding transcription factor activity"/>
    <property type="evidence" value="ECO:0007669"/>
    <property type="project" value="InterPro"/>
</dbReference>